<dbReference type="InParanoid" id="M1DH82"/>
<dbReference type="EnsemblPlants" id="PGSC0003DMT400089004">
    <property type="protein sequence ID" value="PGSC0003DMT400089004"/>
    <property type="gene ID" value="PGSC0003DMG400038575"/>
</dbReference>
<dbReference type="AlphaFoldDB" id="M1DH82"/>
<reference evidence="2" key="2">
    <citation type="submission" date="2015-06" db="UniProtKB">
        <authorList>
            <consortium name="EnsemblPlants"/>
        </authorList>
    </citation>
    <scope>IDENTIFICATION</scope>
    <source>
        <strain evidence="2">DM1-3 516 R44</strain>
    </source>
</reference>
<evidence type="ECO:0000313" key="2">
    <source>
        <dbReference type="EnsemblPlants" id="PGSC0003DMT400089004"/>
    </source>
</evidence>
<dbReference type="HOGENOM" id="CLU_033598_1_0_1"/>
<name>M1DH82_SOLTU</name>
<sequence length="208" mass="23200">MGDGVQSVNVMGVGCINRDEAKFEALYTKEVNFLAKQGGGYHSNYPRQGGNQGWNRDEGWKDRDREWRDCNPTCKEKVGENDRYTPPHERQRPKDSEGGRSEDMLSRNLKKVEGSDKTLKEMKEDVSTLSQMVTSHFISIKQLETQMVVKPTARELGAVAWPKGLYSHEAKSPSQTPSQTVVHTTGREGGREPLGNNLPRLGSIGPLA</sequence>
<dbReference type="Gramene" id="PGSC0003DMT400089004">
    <property type="protein sequence ID" value="PGSC0003DMT400089004"/>
    <property type="gene ID" value="PGSC0003DMG400038575"/>
</dbReference>
<feature type="compositionally biased region" description="Basic and acidic residues" evidence="1">
    <location>
        <begin position="55"/>
        <end position="117"/>
    </location>
</feature>
<dbReference type="Proteomes" id="UP000011115">
    <property type="component" value="Unassembled WGS sequence"/>
</dbReference>
<evidence type="ECO:0000313" key="3">
    <source>
        <dbReference type="Proteomes" id="UP000011115"/>
    </source>
</evidence>
<dbReference type="PaxDb" id="4113-PGSC0003DMT400089004"/>
<proteinExistence type="predicted"/>
<organism evidence="2 3">
    <name type="scientific">Solanum tuberosum</name>
    <name type="common">Potato</name>
    <dbReference type="NCBI Taxonomy" id="4113"/>
    <lineage>
        <taxon>Eukaryota</taxon>
        <taxon>Viridiplantae</taxon>
        <taxon>Streptophyta</taxon>
        <taxon>Embryophyta</taxon>
        <taxon>Tracheophyta</taxon>
        <taxon>Spermatophyta</taxon>
        <taxon>Magnoliopsida</taxon>
        <taxon>eudicotyledons</taxon>
        <taxon>Gunneridae</taxon>
        <taxon>Pentapetalae</taxon>
        <taxon>asterids</taxon>
        <taxon>lamiids</taxon>
        <taxon>Solanales</taxon>
        <taxon>Solanaceae</taxon>
        <taxon>Solanoideae</taxon>
        <taxon>Solaneae</taxon>
        <taxon>Solanum</taxon>
    </lineage>
</organism>
<evidence type="ECO:0008006" key="4">
    <source>
        <dbReference type="Google" id="ProtNLM"/>
    </source>
</evidence>
<feature type="region of interest" description="Disordered" evidence="1">
    <location>
        <begin position="37"/>
        <end position="117"/>
    </location>
</feature>
<protein>
    <recommendedName>
        <fullName evidence="4">Integrase core domain containing protein</fullName>
    </recommendedName>
</protein>
<reference evidence="3" key="1">
    <citation type="journal article" date="2011" name="Nature">
        <title>Genome sequence and analysis of the tuber crop potato.</title>
        <authorList>
            <consortium name="The Potato Genome Sequencing Consortium"/>
        </authorList>
    </citation>
    <scope>NUCLEOTIDE SEQUENCE [LARGE SCALE GENOMIC DNA]</scope>
    <source>
        <strain evidence="3">cv. DM1-3 516 R44</strain>
    </source>
</reference>
<evidence type="ECO:0000256" key="1">
    <source>
        <dbReference type="SAM" id="MobiDB-lite"/>
    </source>
</evidence>
<accession>M1DH82</accession>
<feature type="compositionally biased region" description="Polar residues" evidence="1">
    <location>
        <begin position="172"/>
        <end position="183"/>
    </location>
</feature>
<keyword evidence="3" id="KW-1185">Reference proteome</keyword>
<feature type="region of interest" description="Disordered" evidence="1">
    <location>
        <begin position="167"/>
        <end position="208"/>
    </location>
</feature>